<keyword evidence="1" id="KW-0812">Transmembrane</keyword>
<accession>A0A975Q161</accession>
<evidence type="ECO:0000313" key="3">
    <source>
        <dbReference type="Proteomes" id="UP000681425"/>
    </source>
</evidence>
<dbReference type="RefSeq" id="WP_139139289.1">
    <property type="nucleotide sequence ID" value="NZ_CP073910.1"/>
</dbReference>
<dbReference type="AlphaFoldDB" id="A0A975Q161"/>
<keyword evidence="3" id="KW-1185">Reference proteome</keyword>
<evidence type="ECO:0000313" key="2">
    <source>
        <dbReference type="EMBL" id="QUT05037.1"/>
    </source>
</evidence>
<gene>
    <name evidence="2" type="ORF">KFK14_18780</name>
</gene>
<dbReference type="KEGG" id="spph:KFK14_18780"/>
<feature type="transmembrane region" description="Helical" evidence="1">
    <location>
        <begin position="6"/>
        <end position="27"/>
    </location>
</feature>
<feature type="transmembrane region" description="Helical" evidence="1">
    <location>
        <begin position="61"/>
        <end position="82"/>
    </location>
</feature>
<dbReference type="Proteomes" id="UP000681425">
    <property type="component" value="Chromosome"/>
</dbReference>
<proteinExistence type="predicted"/>
<keyword evidence="1" id="KW-1133">Transmembrane helix</keyword>
<sequence>MDKYKIAACLGIVLSTAGTLLVFVFGIPKRQRSEGREFMAGVVERRKPIVDPREEARNERFGRAGIACMVMGAFLQVISIIATM</sequence>
<protein>
    <submittedName>
        <fullName evidence="2">Uncharacterized protein</fullName>
    </submittedName>
</protein>
<name>A0A975Q161_9SPHN</name>
<dbReference type="EMBL" id="CP073910">
    <property type="protein sequence ID" value="QUT05037.1"/>
    <property type="molecule type" value="Genomic_DNA"/>
</dbReference>
<keyword evidence="1" id="KW-0472">Membrane</keyword>
<reference evidence="2" key="1">
    <citation type="submission" date="2021-04" db="EMBL/GenBank/DDBJ databases">
        <title>Isolation of p-tert-butylphenol degrading bacteria Sphingobium phenoxybenzoativorans Tas13 from active sludge.</title>
        <authorList>
            <person name="Li Y."/>
        </authorList>
    </citation>
    <scope>NUCLEOTIDE SEQUENCE</scope>
    <source>
        <strain evidence="2">Tas13</strain>
    </source>
</reference>
<organism evidence="2 3">
    <name type="scientific">Sphingobium phenoxybenzoativorans</name>
    <dbReference type="NCBI Taxonomy" id="1592790"/>
    <lineage>
        <taxon>Bacteria</taxon>
        <taxon>Pseudomonadati</taxon>
        <taxon>Pseudomonadota</taxon>
        <taxon>Alphaproteobacteria</taxon>
        <taxon>Sphingomonadales</taxon>
        <taxon>Sphingomonadaceae</taxon>
        <taxon>Sphingobium</taxon>
    </lineage>
</organism>
<evidence type="ECO:0000256" key="1">
    <source>
        <dbReference type="SAM" id="Phobius"/>
    </source>
</evidence>